<gene>
    <name evidence="1" type="ORF">PCAR00345_LOCUS16185</name>
</gene>
<organism evidence="1">
    <name type="scientific">Chrysotila carterae</name>
    <name type="common">Marine alga</name>
    <name type="synonym">Syracosphaera carterae</name>
    <dbReference type="NCBI Taxonomy" id="13221"/>
    <lineage>
        <taxon>Eukaryota</taxon>
        <taxon>Haptista</taxon>
        <taxon>Haptophyta</taxon>
        <taxon>Prymnesiophyceae</taxon>
        <taxon>Isochrysidales</taxon>
        <taxon>Isochrysidaceae</taxon>
        <taxon>Chrysotila</taxon>
    </lineage>
</organism>
<reference evidence="1" key="1">
    <citation type="submission" date="2021-01" db="EMBL/GenBank/DDBJ databases">
        <authorList>
            <person name="Corre E."/>
            <person name="Pelletier E."/>
            <person name="Niang G."/>
            <person name="Scheremetjew M."/>
            <person name="Finn R."/>
            <person name="Kale V."/>
            <person name="Holt S."/>
            <person name="Cochrane G."/>
            <person name="Meng A."/>
            <person name="Brown T."/>
            <person name="Cohen L."/>
        </authorList>
    </citation>
    <scope>NUCLEOTIDE SEQUENCE</scope>
    <source>
        <strain evidence="1">CCMP645</strain>
    </source>
</reference>
<accession>A0A7S4BEQ6</accession>
<evidence type="ECO:0000313" key="1">
    <source>
        <dbReference type="EMBL" id="CAE0763573.1"/>
    </source>
</evidence>
<sequence>MVLFRSTLSLLVSESGGDAGSTTRKEAEILPDAFTLLREVYTCLLLQGCTSPRELLCNEGGLAPSEVSAFEEVLRNDGMDKKARQRAMRRLLEPLWRKDGKRSVDSYLQSMTS</sequence>
<proteinExistence type="predicted"/>
<dbReference type="AlphaFoldDB" id="A0A7S4BEQ6"/>
<name>A0A7S4BEQ6_CHRCT</name>
<protein>
    <submittedName>
        <fullName evidence="1">Uncharacterized protein</fullName>
    </submittedName>
</protein>
<dbReference type="EMBL" id="HBIZ01025585">
    <property type="protein sequence ID" value="CAE0763573.1"/>
    <property type="molecule type" value="Transcribed_RNA"/>
</dbReference>